<proteinExistence type="predicted"/>
<dbReference type="NCBIfam" id="NF040977">
    <property type="entry name" value="RepA_IncFII_LM"/>
    <property type="match status" value="1"/>
</dbReference>
<dbReference type="InterPro" id="IPR003446">
    <property type="entry name" value="Plasmid_replication_init_RepA"/>
</dbReference>
<evidence type="ECO:0000313" key="3">
    <source>
        <dbReference type="EMBL" id="PUX18575.1"/>
    </source>
</evidence>
<reference evidence="3" key="1">
    <citation type="submission" date="2016-12" db="EMBL/GenBank/DDBJ databases">
        <title>Analysis of the Molecular Diversity Among Cronobacter Species Isolated from Filth Flies Using a Pan Genomic DNA Microarray.</title>
        <authorList>
            <person name="Pava-Ripoll M."/>
            <person name="Tall B."/>
            <person name="Farber J."/>
            <person name="Fanning S."/>
            <person name="Lehner A."/>
            <person name="Stephan R."/>
            <person name="Pagotto F."/>
            <person name="Iverson C."/>
            <person name="Ziobro G."/>
            <person name="Miller A."/>
            <person name="Pearson R."/>
            <person name="Yan Q."/>
            <person name="Kim M."/>
            <person name="Jeong S."/>
            <person name="Park J."/>
            <person name="Jun S."/>
            <person name="Choi H."/>
            <person name="Chung T."/>
            <person name="Yoo Y."/>
            <person name="Park E."/>
            <person name="Hwang S."/>
            <person name="Lee B."/>
            <person name="Sathyamoorthy V."/>
            <person name="Carter L."/>
            <person name="Mammel M."/>
            <person name="Jackson S."/>
            <person name="Kothary M."/>
            <person name="Patel I."/>
            <person name="Grim C."/>
            <person name="Gopinath G."/>
            <person name="Gangiredla J."/>
            <person name="Chase H."/>
        </authorList>
    </citation>
    <scope>NUCLEOTIDE SEQUENCE [LARGE SCALE GENOMIC DNA]</scope>
    <source>
        <strain evidence="3">MOD1-Sh41s</strain>
    </source>
</reference>
<comment type="caution">
    <text evidence="3">The sequence shown here is derived from an EMBL/GenBank/DDBJ whole genome shotgun (WGS) entry which is preliminary data.</text>
</comment>
<dbReference type="GO" id="GO:0006260">
    <property type="term" value="P:DNA replication"/>
    <property type="evidence" value="ECO:0007669"/>
    <property type="project" value="UniProtKB-KW"/>
</dbReference>
<evidence type="ECO:0000256" key="1">
    <source>
        <dbReference type="ARBA" id="ARBA00019152"/>
    </source>
</evidence>
<name>A0A2T7B0K9_9ENTR</name>
<dbReference type="RefSeq" id="WP_075184043.1">
    <property type="nucleotide sequence ID" value="NZ_CP187986.1"/>
</dbReference>
<accession>A0A2T7B0K9</accession>
<evidence type="ECO:0000256" key="2">
    <source>
        <dbReference type="ARBA" id="ARBA00022705"/>
    </source>
</evidence>
<organism evidence="3">
    <name type="scientific">Cronobacter turicensis</name>
    <dbReference type="NCBI Taxonomy" id="413502"/>
    <lineage>
        <taxon>Bacteria</taxon>
        <taxon>Pseudomonadati</taxon>
        <taxon>Pseudomonadota</taxon>
        <taxon>Gammaproteobacteria</taxon>
        <taxon>Enterobacterales</taxon>
        <taxon>Enterobacteriaceae</taxon>
        <taxon>Cronobacter</taxon>
    </lineage>
</organism>
<dbReference type="OrthoDB" id="6481003at2"/>
<dbReference type="Pfam" id="PF02387">
    <property type="entry name" value="IncFII_repA"/>
    <property type="match status" value="1"/>
</dbReference>
<keyword evidence="2" id="KW-0235">DNA replication</keyword>
<sequence length="303" mass="35118">MNDNLIPRADRRHRGIHSTACKCPDPVYLRPAHYKPLSGEHGRALRNLMLHDRKTGHWQVRRRVSADIRFVILRHACGRKRALRPEMRRLIDALFVVFVNAADLATDIITLNVSRLAEALSPRDENGTIIREKAVTVSRVSRAIRLLCLFGVIDAPATEWDLMNGCRFPKHVLLTEAGWQLTGINMDRLRAEQEARRQAIRDGMLQPGETLSLKAARRRWYESCRNRTVLSRRTRALEGKQRRRLEQLPFDERKRQVAERLYRSLGERACMVSSQQFEKMVWQQLYQLELVNLDAPAAVPPLH</sequence>
<gene>
    <name evidence="3" type="ORF">BS411_19200</name>
</gene>
<protein>
    <recommendedName>
        <fullName evidence="1">Replication initiation protein</fullName>
    </recommendedName>
</protein>
<dbReference type="AlphaFoldDB" id="A0A2T7B0K9"/>
<dbReference type="GO" id="GO:0006276">
    <property type="term" value="P:plasmid maintenance"/>
    <property type="evidence" value="ECO:0007669"/>
    <property type="project" value="InterPro"/>
</dbReference>
<dbReference type="EMBL" id="MSAG01000034">
    <property type="protein sequence ID" value="PUX18575.1"/>
    <property type="molecule type" value="Genomic_DNA"/>
</dbReference>